<dbReference type="Proteomes" id="UP000467840">
    <property type="component" value="Chromosome 15"/>
</dbReference>
<organism evidence="2 3">
    <name type="scientific">Hevea brasiliensis</name>
    <name type="common">Para rubber tree</name>
    <name type="synonym">Siphonia brasiliensis</name>
    <dbReference type="NCBI Taxonomy" id="3981"/>
    <lineage>
        <taxon>Eukaryota</taxon>
        <taxon>Viridiplantae</taxon>
        <taxon>Streptophyta</taxon>
        <taxon>Embryophyta</taxon>
        <taxon>Tracheophyta</taxon>
        <taxon>Spermatophyta</taxon>
        <taxon>Magnoliopsida</taxon>
        <taxon>eudicotyledons</taxon>
        <taxon>Gunneridae</taxon>
        <taxon>Pentapetalae</taxon>
        <taxon>rosids</taxon>
        <taxon>fabids</taxon>
        <taxon>Malpighiales</taxon>
        <taxon>Euphorbiaceae</taxon>
        <taxon>Crotonoideae</taxon>
        <taxon>Micrandreae</taxon>
        <taxon>Hevea</taxon>
    </lineage>
</organism>
<comment type="caution">
    <text evidence="2">The sequence shown here is derived from an EMBL/GenBank/DDBJ whole genome shotgun (WGS) entry which is preliminary data.</text>
</comment>
<evidence type="ECO:0000256" key="1">
    <source>
        <dbReference type="SAM" id="MobiDB-lite"/>
    </source>
</evidence>
<name>A0A6A6MR97_HEVBR</name>
<evidence type="ECO:0000313" key="2">
    <source>
        <dbReference type="EMBL" id="KAF2316090.1"/>
    </source>
</evidence>
<sequence>MSNETGSSGERVLVDEAMYRGVVAAQFERLTLGTNTLRDNRNQILEEIRRDREERDRGRDDARDRRKEERNIGGPRVENLEGEMHVEEEFEEEIKEEFEFGNYNSGGRGYRPPRGKGASGRRGGRILVKFGQILG</sequence>
<keyword evidence="3" id="KW-1185">Reference proteome</keyword>
<accession>A0A6A6MR97</accession>
<reference evidence="2 3" key="1">
    <citation type="journal article" date="2020" name="Mol. Plant">
        <title>The Chromosome-Based Rubber Tree Genome Provides New Insights into Spurge Genome Evolution and Rubber Biosynthesis.</title>
        <authorList>
            <person name="Liu J."/>
            <person name="Shi C."/>
            <person name="Shi C.C."/>
            <person name="Li W."/>
            <person name="Zhang Q.J."/>
            <person name="Zhang Y."/>
            <person name="Li K."/>
            <person name="Lu H.F."/>
            <person name="Shi C."/>
            <person name="Zhu S.T."/>
            <person name="Xiao Z.Y."/>
            <person name="Nan H."/>
            <person name="Yue Y."/>
            <person name="Zhu X.G."/>
            <person name="Wu Y."/>
            <person name="Hong X.N."/>
            <person name="Fan G.Y."/>
            <person name="Tong Y."/>
            <person name="Zhang D."/>
            <person name="Mao C.L."/>
            <person name="Liu Y.L."/>
            <person name="Hao S.J."/>
            <person name="Liu W.Q."/>
            <person name="Lv M.Q."/>
            <person name="Zhang H.B."/>
            <person name="Liu Y."/>
            <person name="Hu-Tang G.R."/>
            <person name="Wang J.P."/>
            <person name="Wang J.H."/>
            <person name="Sun Y.H."/>
            <person name="Ni S.B."/>
            <person name="Chen W.B."/>
            <person name="Zhang X.C."/>
            <person name="Jiao Y.N."/>
            <person name="Eichler E.E."/>
            <person name="Li G.H."/>
            <person name="Liu X."/>
            <person name="Gao L.Z."/>
        </authorList>
    </citation>
    <scope>NUCLEOTIDE SEQUENCE [LARGE SCALE GENOMIC DNA]</scope>
    <source>
        <strain evidence="3">cv. GT1</strain>
        <tissue evidence="2">Leaf</tissue>
    </source>
</reference>
<feature type="compositionally biased region" description="Basic and acidic residues" evidence="1">
    <location>
        <begin position="38"/>
        <end position="71"/>
    </location>
</feature>
<feature type="region of interest" description="Disordered" evidence="1">
    <location>
        <begin position="38"/>
        <end position="82"/>
    </location>
</feature>
<gene>
    <name evidence="2" type="ORF">GH714_040931</name>
</gene>
<proteinExistence type="predicted"/>
<dbReference type="EMBL" id="JAAGAX010000005">
    <property type="protein sequence ID" value="KAF2316090.1"/>
    <property type="molecule type" value="Genomic_DNA"/>
</dbReference>
<dbReference type="AlphaFoldDB" id="A0A6A6MR97"/>
<feature type="region of interest" description="Disordered" evidence="1">
    <location>
        <begin position="101"/>
        <end position="123"/>
    </location>
</feature>
<protein>
    <submittedName>
        <fullName evidence="2">Uncharacterized protein</fullName>
    </submittedName>
</protein>
<evidence type="ECO:0000313" key="3">
    <source>
        <dbReference type="Proteomes" id="UP000467840"/>
    </source>
</evidence>